<proteinExistence type="predicted"/>
<dbReference type="Pfam" id="PF14111">
    <property type="entry name" value="DUF4283"/>
    <property type="match status" value="1"/>
</dbReference>
<dbReference type="EMBL" id="CAADRP010001224">
    <property type="protein sequence ID" value="VFU37200.1"/>
    <property type="molecule type" value="Genomic_DNA"/>
</dbReference>
<gene>
    <name evidence="2" type="ORF">SVIM_LOCUS194363</name>
</gene>
<dbReference type="PANTHER" id="PTHR31286">
    <property type="entry name" value="GLYCINE-RICH CELL WALL STRUCTURAL PROTEIN 1.8-LIKE"/>
    <property type="match status" value="1"/>
</dbReference>
<dbReference type="InterPro" id="IPR040256">
    <property type="entry name" value="At4g02000-like"/>
</dbReference>
<feature type="domain" description="DUF4283" evidence="1">
    <location>
        <begin position="57"/>
        <end position="141"/>
    </location>
</feature>
<sequence>MDAEKTRKQNHQQPKTHLNTWADRVKVTDSSTRFTLDPLPRYEGRKLEITVDMLTENAEQWEWCMVGLFPGYKMNYHTVNMIANRIWKTGGLESVMSTASGFWLFWLQKEEQMQAILERGPWMFGGKTMILQQWHPQFIFDKNRIPKLSVWIRIHGLPFSLWSRKGLSVVASMVGRPLSCDESTLCCTRLDYALVC</sequence>
<organism evidence="2">
    <name type="scientific">Salix viminalis</name>
    <name type="common">Common osier</name>
    <name type="synonym">Basket willow</name>
    <dbReference type="NCBI Taxonomy" id="40686"/>
    <lineage>
        <taxon>Eukaryota</taxon>
        <taxon>Viridiplantae</taxon>
        <taxon>Streptophyta</taxon>
        <taxon>Embryophyta</taxon>
        <taxon>Tracheophyta</taxon>
        <taxon>Spermatophyta</taxon>
        <taxon>Magnoliopsida</taxon>
        <taxon>eudicotyledons</taxon>
        <taxon>Gunneridae</taxon>
        <taxon>Pentapetalae</taxon>
        <taxon>rosids</taxon>
        <taxon>fabids</taxon>
        <taxon>Malpighiales</taxon>
        <taxon>Salicaceae</taxon>
        <taxon>Saliceae</taxon>
        <taxon>Salix</taxon>
    </lineage>
</organism>
<reference evidence="2" key="1">
    <citation type="submission" date="2019-03" db="EMBL/GenBank/DDBJ databases">
        <authorList>
            <person name="Mank J."/>
            <person name="Almeida P."/>
        </authorList>
    </citation>
    <scope>NUCLEOTIDE SEQUENCE</scope>
    <source>
        <strain evidence="2">78183</strain>
    </source>
</reference>
<accession>A0A6N2LBF9</accession>
<dbReference type="InterPro" id="IPR025558">
    <property type="entry name" value="DUF4283"/>
</dbReference>
<dbReference type="PANTHER" id="PTHR31286:SF99">
    <property type="entry name" value="DUF4283 DOMAIN-CONTAINING PROTEIN"/>
    <property type="match status" value="1"/>
</dbReference>
<name>A0A6N2LBF9_SALVM</name>
<dbReference type="AlphaFoldDB" id="A0A6N2LBF9"/>
<evidence type="ECO:0000259" key="1">
    <source>
        <dbReference type="Pfam" id="PF14111"/>
    </source>
</evidence>
<evidence type="ECO:0000313" key="2">
    <source>
        <dbReference type="EMBL" id="VFU37200.1"/>
    </source>
</evidence>
<protein>
    <recommendedName>
        <fullName evidence="1">DUF4283 domain-containing protein</fullName>
    </recommendedName>
</protein>